<dbReference type="Proteomes" id="UP001209878">
    <property type="component" value="Unassembled WGS sequence"/>
</dbReference>
<dbReference type="InterPro" id="IPR009100">
    <property type="entry name" value="AcylCoA_DH/oxidase_NM_dom_sf"/>
</dbReference>
<dbReference type="FunFam" id="1.20.140.10:FF:000005">
    <property type="entry name" value="Acyl-coenzyme A oxidase"/>
    <property type="match status" value="1"/>
</dbReference>
<keyword evidence="9" id="KW-0067">ATP-binding</keyword>
<comment type="cofactor">
    <cofactor evidence="1">
        <name>FAD</name>
        <dbReference type="ChEBI" id="CHEBI:57692"/>
    </cofactor>
</comment>
<dbReference type="PANTHER" id="PTHR10909">
    <property type="entry name" value="ELECTRON TRANSPORT OXIDOREDUCTASE"/>
    <property type="match status" value="1"/>
</dbReference>
<evidence type="ECO:0000256" key="8">
    <source>
        <dbReference type="ARBA" id="ARBA00022832"/>
    </source>
</evidence>
<dbReference type="FunFam" id="1.10.540.10:FF:000006">
    <property type="entry name" value="Acyl-coenzyme A oxidase"/>
    <property type="match status" value="1"/>
</dbReference>
<dbReference type="Pfam" id="PF01756">
    <property type="entry name" value="ACOX"/>
    <property type="match status" value="1"/>
</dbReference>
<evidence type="ECO:0000256" key="10">
    <source>
        <dbReference type="ARBA" id="ARBA00023002"/>
    </source>
</evidence>
<evidence type="ECO:0000256" key="14">
    <source>
        <dbReference type="PIRSR" id="PIRSR000168-1"/>
    </source>
</evidence>
<keyword evidence="11" id="KW-0443">Lipid metabolism</keyword>
<reference evidence="19" key="1">
    <citation type="journal article" date="2023" name="Mol. Biol. Evol.">
        <title>Third-Generation Sequencing Reveals the Adaptive Role of the Epigenome in Three Deep-Sea Polychaetes.</title>
        <authorList>
            <person name="Perez M."/>
            <person name="Aroh O."/>
            <person name="Sun Y."/>
            <person name="Lan Y."/>
            <person name="Juniper S.K."/>
            <person name="Young C.R."/>
            <person name="Angers B."/>
            <person name="Qian P.Y."/>
        </authorList>
    </citation>
    <scope>NUCLEOTIDE SEQUENCE</scope>
    <source>
        <strain evidence="19">R07B-5</strain>
    </source>
</reference>
<dbReference type="InterPro" id="IPR002655">
    <property type="entry name" value="Acyl-CoA_oxidase_C"/>
</dbReference>
<comment type="caution">
    <text evidence="19">The sequence shown here is derived from an EMBL/GenBank/DDBJ whole genome shotgun (WGS) entry which is preliminary data.</text>
</comment>
<dbReference type="PIRSF" id="PIRSF000168">
    <property type="entry name" value="Acyl-CoA_oxidase"/>
    <property type="match status" value="1"/>
</dbReference>
<evidence type="ECO:0000313" key="20">
    <source>
        <dbReference type="Proteomes" id="UP001209878"/>
    </source>
</evidence>
<evidence type="ECO:0000256" key="5">
    <source>
        <dbReference type="ARBA" id="ARBA00022630"/>
    </source>
</evidence>
<dbReference type="GO" id="GO:0005524">
    <property type="term" value="F:ATP binding"/>
    <property type="evidence" value="ECO:0007669"/>
    <property type="project" value="UniProtKB-KW"/>
</dbReference>
<evidence type="ECO:0000256" key="11">
    <source>
        <dbReference type="ARBA" id="ARBA00023098"/>
    </source>
</evidence>
<dbReference type="Gene3D" id="1.10.540.10">
    <property type="entry name" value="Acyl-CoA dehydrogenase/oxidase, N-terminal domain"/>
    <property type="match status" value="1"/>
</dbReference>
<comment type="pathway">
    <text evidence="3">Lipid metabolism; peroxisomal fatty acid beta-oxidation.</text>
</comment>
<evidence type="ECO:0000313" key="19">
    <source>
        <dbReference type="EMBL" id="KAK2164660.1"/>
    </source>
</evidence>
<keyword evidence="5 13" id="KW-0285">Flavoprotein</keyword>
<dbReference type="GO" id="GO:0005504">
    <property type="term" value="F:fatty acid binding"/>
    <property type="evidence" value="ECO:0007669"/>
    <property type="project" value="TreeGrafter"/>
</dbReference>
<evidence type="ECO:0000259" key="18">
    <source>
        <dbReference type="Pfam" id="PF22924"/>
    </source>
</evidence>
<dbReference type="InterPro" id="IPR012258">
    <property type="entry name" value="Acyl-CoA_oxidase"/>
</dbReference>
<comment type="similarity">
    <text evidence="4 13">Belongs to the acyl-CoA oxidase family.</text>
</comment>
<dbReference type="GO" id="GO:0005777">
    <property type="term" value="C:peroxisome"/>
    <property type="evidence" value="ECO:0007669"/>
    <property type="project" value="UniProtKB-SubCell"/>
</dbReference>
<evidence type="ECO:0000256" key="12">
    <source>
        <dbReference type="ARBA" id="ARBA00023140"/>
    </source>
</evidence>
<feature type="binding site" evidence="15">
    <location>
        <position position="146"/>
    </location>
    <ligand>
        <name>FAD</name>
        <dbReference type="ChEBI" id="CHEBI:57692"/>
    </ligand>
</feature>
<dbReference type="PANTHER" id="PTHR10909:SF250">
    <property type="entry name" value="PEROXISOMAL ACYL-COENZYME A OXIDASE 1"/>
    <property type="match status" value="1"/>
</dbReference>
<proteinExistence type="inferred from homology"/>
<comment type="subcellular location">
    <subcellularLocation>
        <location evidence="2">Peroxisome</location>
    </subcellularLocation>
</comment>
<dbReference type="GO" id="GO:0071949">
    <property type="term" value="F:FAD binding"/>
    <property type="evidence" value="ECO:0007669"/>
    <property type="project" value="InterPro"/>
</dbReference>
<feature type="domain" description="Acyl-CoA oxidase C-terminal" evidence="16">
    <location>
        <begin position="480"/>
        <end position="646"/>
    </location>
</feature>
<dbReference type="Pfam" id="PF14749">
    <property type="entry name" value="Acyl-CoA_ox_N"/>
    <property type="match status" value="1"/>
</dbReference>
<dbReference type="EMBL" id="JAODUO010001403">
    <property type="protein sequence ID" value="KAK2164660.1"/>
    <property type="molecule type" value="Genomic_DNA"/>
</dbReference>
<dbReference type="InterPro" id="IPR055060">
    <property type="entry name" value="ACOX_C_alpha1"/>
</dbReference>
<dbReference type="Pfam" id="PF22924">
    <property type="entry name" value="ACOX_C_alpha1"/>
    <property type="match status" value="1"/>
</dbReference>
<dbReference type="SUPFAM" id="SSF56645">
    <property type="entry name" value="Acyl-CoA dehydrogenase NM domain-like"/>
    <property type="match status" value="1"/>
</dbReference>
<evidence type="ECO:0000256" key="2">
    <source>
        <dbReference type="ARBA" id="ARBA00004275"/>
    </source>
</evidence>
<sequence>MASKVRVNQDLQRERDRANFNLEQLTYIFDGSREYTQKRRYLEKRIAEDPELKGGPNYYFLSNSEKYANGVRKATLLAKKLKEYKLGDFTDAFLLRSIIFPNEASPMSLQIDMFIPGIMGLGTEEQQRRWGEKAMAYEIIGTYAQTELGHGTHLRGLETTATYDPTTHEFVLHSPTLTSIKWWPGGLGKTTNHAIVMAMLYTRGKCHGLHAFMVQTRDLETHEPLPGVEVGDIGPKMGYHTVDNGYLRLDHLHIPRMNMLMKNSQVLEDGTYVRKKSDKLSYGTMLFVRSTIVKGVATNALAQAATIAVRYSAVRRQSELKPGGVEPQVLDYVTQQYKLFPVISQAYAFSAVGLHLRNLYLRLNYDIQQGNVELLAEIHSLTCGLKAFSTDQMMWSVEICRLSCGGHGFSQASGLPKIYDVHVPACTYEGENTVLYLQCGRSLVKALLQAQKGVTLSGSMAYLSQVCDDKCSVTSQVTVDALLKSYEWRARRAVHKAARMYKGRLQAGEADYNAWNQTGVHLVLAAKAHCHKYVLKTFAESIQQAEAGADVVRVLQQLCLLYATHGVTTNSGQFLECGFMDTRQLELVNDHMLRLLTDIRPNAVALVDAFDFTDDKLCSVLGRYDGQVYENLYKWARQSSRNETQVRIFTTVTPQ</sequence>
<organism evidence="19 20">
    <name type="scientific">Ridgeia piscesae</name>
    <name type="common">Tubeworm</name>
    <dbReference type="NCBI Taxonomy" id="27915"/>
    <lineage>
        <taxon>Eukaryota</taxon>
        <taxon>Metazoa</taxon>
        <taxon>Spiralia</taxon>
        <taxon>Lophotrochozoa</taxon>
        <taxon>Annelida</taxon>
        <taxon>Polychaeta</taxon>
        <taxon>Sedentaria</taxon>
        <taxon>Canalipalpata</taxon>
        <taxon>Sabellida</taxon>
        <taxon>Siboglinidae</taxon>
        <taxon>Ridgeia</taxon>
    </lineage>
</organism>
<keyword evidence="10" id="KW-0560">Oxidoreductase</keyword>
<dbReference type="Gene3D" id="2.40.110.10">
    <property type="entry name" value="Butyryl-CoA Dehydrogenase, subunit A, domain 2"/>
    <property type="match status" value="1"/>
</dbReference>
<dbReference type="AlphaFoldDB" id="A0AAD9K5B6"/>
<protein>
    <recommendedName>
        <fullName evidence="13">Acyl-coenzyme A oxidase</fullName>
    </recommendedName>
</protein>
<dbReference type="GO" id="GO:0055088">
    <property type="term" value="P:lipid homeostasis"/>
    <property type="evidence" value="ECO:0007669"/>
    <property type="project" value="TreeGrafter"/>
</dbReference>
<keyword evidence="12" id="KW-0576">Peroxisome</keyword>
<dbReference type="InterPro" id="IPR046373">
    <property type="entry name" value="Acyl-CoA_Oxase/DH_mid-dom_sf"/>
</dbReference>
<keyword evidence="7 13" id="KW-0274">FAD</keyword>
<evidence type="ECO:0000256" key="6">
    <source>
        <dbReference type="ARBA" id="ARBA00022741"/>
    </source>
</evidence>
<evidence type="ECO:0000256" key="1">
    <source>
        <dbReference type="ARBA" id="ARBA00001974"/>
    </source>
</evidence>
<dbReference type="InterPro" id="IPR029320">
    <property type="entry name" value="Acyl-CoA_ox_N"/>
</dbReference>
<evidence type="ECO:0000256" key="3">
    <source>
        <dbReference type="ARBA" id="ARBA00004846"/>
    </source>
</evidence>
<evidence type="ECO:0000256" key="13">
    <source>
        <dbReference type="PIRNR" id="PIRNR000168"/>
    </source>
</evidence>
<evidence type="ECO:0000256" key="7">
    <source>
        <dbReference type="ARBA" id="ARBA00022827"/>
    </source>
</evidence>
<accession>A0AAD9K5B6</accession>
<keyword evidence="8" id="KW-0276">Fatty acid metabolism</keyword>
<evidence type="ECO:0000259" key="17">
    <source>
        <dbReference type="Pfam" id="PF14749"/>
    </source>
</evidence>
<feature type="domain" description="Acyl-coenzyme A oxidase N-terminal" evidence="17">
    <location>
        <begin position="22"/>
        <end position="140"/>
    </location>
</feature>
<dbReference type="InterPro" id="IPR036250">
    <property type="entry name" value="AcylCo_DH-like_C"/>
</dbReference>
<keyword evidence="6" id="KW-0547">Nucleotide-binding</keyword>
<dbReference type="Gene3D" id="1.20.140.10">
    <property type="entry name" value="Butyryl-CoA Dehydrogenase, subunit A, domain 3"/>
    <property type="match status" value="2"/>
</dbReference>
<dbReference type="InterPro" id="IPR037069">
    <property type="entry name" value="AcylCoA_DH/ox_N_sf"/>
</dbReference>
<feature type="active site" description="Proton acceptor" evidence="14">
    <location>
        <position position="429"/>
    </location>
</feature>
<dbReference type="GO" id="GO:0003997">
    <property type="term" value="F:acyl-CoA oxidase activity"/>
    <property type="evidence" value="ECO:0007669"/>
    <property type="project" value="InterPro"/>
</dbReference>
<feature type="domain" description="Acyl-CoA oxidase C-alpha1" evidence="18">
    <location>
        <begin position="282"/>
        <end position="444"/>
    </location>
</feature>
<evidence type="ECO:0000256" key="15">
    <source>
        <dbReference type="PIRSR" id="PIRSR000168-2"/>
    </source>
</evidence>
<evidence type="ECO:0000256" key="9">
    <source>
        <dbReference type="ARBA" id="ARBA00022840"/>
    </source>
</evidence>
<feature type="binding site" evidence="15">
    <location>
        <position position="185"/>
    </location>
    <ligand>
        <name>FAD</name>
        <dbReference type="ChEBI" id="CHEBI:57692"/>
    </ligand>
</feature>
<dbReference type="SUPFAM" id="SSF47203">
    <property type="entry name" value="Acyl-CoA dehydrogenase C-terminal domain-like"/>
    <property type="match status" value="2"/>
</dbReference>
<name>A0AAD9K5B6_RIDPI</name>
<dbReference type="FunFam" id="2.40.110.10:FF:000003">
    <property type="entry name" value="Acyl-coenzyme A oxidase"/>
    <property type="match status" value="1"/>
</dbReference>
<gene>
    <name evidence="19" type="ORF">NP493_1402g01002</name>
</gene>
<evidence type="ECO:0000256" key="4">
    <source>
        <dbReference type="ARBA" id="ARBA00006288"/>
    </source>
</evidence>
<dbReference type="FunFam" id="1.20.140.10:FF:000013">
    <property type="entry name" value="Acyl-coenzyme A oxidase"/>
    <property type="match status" value="1"/>
</dbReference>
<dbReference type="GO" id="GO:0033540">
    <property type="term" value="P:fatty acid beta-oxidation using acyl-CoA oxidase"/>
    <property type="evidence" value="ECO:0007669"/>
    <property type="project" value="TreeGrafter"/>
</dbReference>
<evidence type="ECO:0000259" key="16">
    <source>
        <dbReference type="Pfam" id="PF01756"/>
    </source>
</evidence>
<keyword evidence="20" id="KW-1185">Reference proteome</keyword>